<proteinExistence type="predicted"/>
<dbReference type="AlphaFoldDB" id="A0A6A5SN52"/>
<protein>
    <recommendedName>
        <fullName evidence="3">DUF7728 domain-containing protein</fullName>
    </recommendedName>
</protein>
<dbReference type="EMBL" id="ML976052">
    <property type="protein sequence ID" value="KAF1941130.1"/>
    <property type="molecule type" value="Genomic_DNA"/>
</dbReference>
<keyword evidence="5" id="KW-1185">Reference proteome</keyword>
<keyword evidence="1" id="KW-0472">Membrane</keyword>
<keyword evidence="2" id="KW-0732">Signal</keyword>
<feature type="chain" id="PRO_5025639032" description="DUF7728 domain-containing protein" evidence="2">
    <location>
        <begin position="17"/>
        <end position="325"/>
    </location>
</feature>
<feature type="domain" description="DUF7728" evidence="3">
    <location>
        <begin position="47"/>
        <end position="113"/>
    </location>
</feature>
<sequence length="325" mass="36887">MVRPLAFLSLSAVVAASFTPPIKHESDPSFIKDLAPVITTVEANRSYVVKLECVGCPFAVIENELHMSWEQPPRDNSLFLKFDVDKSNSALLLNGHRILPLDPMPLFVNALQWPTNVTKDTIIQLIKTDFKPTLPRHQEFPLQYEHTLLRTEEAGQLWFQFNVTGLPWGATNEPVKMGQKVVQVLLREQGSGNGISIEDIQVVEAKDRVQPYKMKCGKLAMVRTAFDPNEWDEYGKFGTWSRLWNLVMGSMGDFWFNNLQHNALMLPLALLLAVSIFLARLLYQQRHQENVSRDGDDDAETALLGREDAPPPYADIPVIKIEEYD</sequence>
<gene>
    <name evidence="4" type="ORF">EJ02DRAFT_423350</name>
</gene>
<keyword evidence="1" id="KW-1133">Transmembrane helix</keyword>
<evidence type="ECO:0000313" key="5">
    <source>
        <dbReference type="Proteomes" id="UP000800038"/>
    </source>
</evidence>
<dbReference type="InterPro" id="IPR056145">
    <property type="entry name" value="DUF7728"/>
</dbReference>
<name>A0A6A5SN52_9PLEO</name>
<evidence type="ECO:0000256" key="2">
    <source>
        <dbReference type="SAM" id="SignalP"/>
    </source>
</evidence>
<dbReference type="OrthoDB" id="5409353at2759"/>
<keyword evidence="1" id="KW-0812">Transmembrane</keyword>
<dbReference type="Proteomes" id="UP000800038">
    <property type="component" value="Unassembled WGS sequence"/>
</dbReference>
<dbReference type="Pfam" id="PF24854">
    <property type="entry name" value="DUF7728"/>
    <property type="match status" value="1"/>
</dbReference>
<evidence type="ECO:0000259" key="3">
    <source>
        <dbReference type="Pfam" id="PF24854"/>
    </source>
</evidence>
<reference evidence="4" key="1">
    <citation type="journal article" date="2020" name="Stud. Mycol.">
        <title>101 Dothideomycetes genomes: a test case for predicting lifestyles and emergence of pathogens.</title>
        <authorList>
            <person name="Haridas S."/>
            <person name="Albert R."/>
            <person name="Binder M."/>
            <person name="Bloem J."/>
            <person name="Labutti K."/>
            <person name="Salamov A."/>
            <person name="Andreopoulos B."/>
            <person name="Baker S."/>
            <person name="Barry K."/>
            <person name="Bills G."/>
            <person name="Bluhm B."/>
            <person name="Cannon C."/>
            <person name="Castanera R."/>
            <person name="Culley D."/>
            <person name="Daum C."/>
            <person name="Ezra D."/>
            <person name="Gonzalez J."/>
            <person name="Henrissat B."/>
            <person name="Kuo A."/>
            <person name="Liang C."/>
            <person name="Lipzen A."/>
            <person name="Lutzoni F."/>
            <person name="Magnuson J."/>
            <person name="Mondo S."/>
            <person name="Nolan M."/>
            <person name="Ohm R."/>
            <person name="Pangilinan J."/>
            <person name="Park H.-J."/>
            <person name="Ramirez L."/>
            <person name="Alfaro M."/>
            <person name="Sun H."/>
            <person name="Tritt A."/>
            <person name="Yoshinaga Y."/>
            <person name="Zwiers L.-H."/>
            <person name="Turgeon B."/>
            <person name="Goodwin S."/>
            <person name="Spatafora J."/>
            <person name="Crous P."/>
            <person name="Grigoriev I."/>
        </authorList>
    </citation>
    <scope>NUCLEOTIDE SEQUENCE</scope>
    <source>
        <strain evidence="4">CBS 161.51</strain>
    </source>
</reference>
<organism evidence="4 5">
    <name type="scientific">Clathrospora elynae</name>
    <dbReference type="NCBI Taxonomy" id="706981"/>
    <lineage>
        <taxon>Eukaryota</taxon>
        <taxon>Fungi</taxon>
        <taxon>Dikarya</taxon>
        <taxon>Ascomycota</taxon>
        <taxon>Pezizomycotina</taxon>
        <taxon>Dothideomycetes</taxon>
        <taxon>Pleosporomycetidae</taxon>
        <taxon>Pleosporales</taxon>
        <taxon>Diademaceae</taxon>
        <taxon>Clathrospora</taxon>
    </lineage>
</organism>
<feature type="transmembrane region" description="Helical" evidence="1">
    <location>
        <begin position="264"/>
        <end position="283"/>
    </location>
</feature>
<evidence type="ECO:0000313" key="4">
    <source>
        <dbReference type="EMBL" id="KAF1941130.1"/>
    </source>
</evidence>
<accession>A0A6A5SN52</accession>
<evidence type="ECO:0000256" key="1">
    <source>
        <dbReference type="SAM" id="Phobius"/>
    </source>
</evidence>
<feature type="signal peptide" evidence="2">
    <location>
        <begin position="1"/>
        <end position="16"/>
    </location>
</feature>